<dbReference type="Pfam" id="PF13177">
    <property type="entry name" value="DNA_pol3_delta2"/>
    <property type="match status" value="1"/>
</dbReference>
<dbReference type="InterPro" id="IPR045085">
    <property type="entry name" value="HLD_clamp_pol_III_gamma_tau"/>
</dbReference>
<dbReference type="NCBIfam" id="NF005942">
    <property type="entry name" value="PRK07994.1"/>
    <property type="match status" value="1"/>
</dbReference>
<accession>A0A7T9UH79</accession>
<evidence type="ECO:0000256" key="2">
    <source>
        <dbReference type="ARBA" id="ARBA00022679"/>
    </source>
</evidence>
<dbReference type="InterPro" id="IPR008921">
    <property type="entry name" value="DNA_pol3_clamp-load_cplx_C"/>
</dbReference>
<evidence type="ECO:0000256" key="3">
    <source>
        <dbReference type="ARBA" id="ARBA00022695"/>
    </source>
</evidence>
<protein>
    <recommendedName>
        <fullName evidence="11">DNA polymerase III subunit gamma/tau</fullName>
        <ecNumber evidence="11">2.7.7.7</ecNumber>
    </recommendedName>
</protein>
<dbReference type="GO" id="GO:0005524">
    <property type="term" value="F:ATP binding"/>
    <property type="evidence" value="ECO:0007669"/>
    <property type="project" value="UniProtKB-KW"/>
</dbReference>
<dbReference type="InterPro" id="IPR001270">
    <property type="entry name" value="ClpA/B"/>
</dbReference>
<dbReference type="InterPro" id="IPR038249">
    <property type="entry name" value="PolIII_tau_V_sf"/>
</dbReference>
<dbReference type="Gene3D" id="1.10.8.60">
    <property type="match status" value="1"/>
</dbReference>
<name>A0A7T9UH79_9GAMM</name>
<dbReference type="GO" id="GO:0003677">
    <property type="term" value="F:DNA binding"/>
    <property type="evidence" value="ECO:0007669"/>
    <property type="project" value="InterPro"/>
</dbReference>
<keyword evidence="3 11" id="KW-0548">Nucleotidyltransferase</keyword>
<dbReference type="PRINTS" id="PR00300">
    <property type="entry name" value="CLPPROTEASEA"/>
</dbReference>
<evidence type="ECO:0000256" key="10">
    <source>
        <dbReference type="ARBA" id="ARBA00049244"/>
    </source>
</evidence>
<evidence type="ECO:0000259" key="12">
    <source>
        <dbReference type="SMART" id="SM00382"/>
    </source>
</evidence>
<dbReference type="Gene3D" id="3.30.300.150">
    <property type="entry name" value="DNA polymerase III, tau subunit, domain V"/>
    <property type="match status" value="1"/>
</dbReference>
<evidence type="ECO:0000256" key="6">
    <source>
        <dbReference type="ARBA" id="ARBA00022741"/>
    </source>
</evidence>
<dbReference type="GO" id="GO:0006261">
    <property type="term" value="P:DNA-templated DNA replication"/>
    <property type="evidence" value="ECO:0007669"/>
    <property type="project" value="TreeGrafter"/>
</dbReference>
<dbReference type="CDD" id="cd18137">
    <property type="entry name" value="HLD_clamp_pol_III_gamma_tau"/>
    <property type="match status" value="1"/>
</dbReference>
<dbReference type="Gene3D" id="1.20.272.10">
    <property type="match status" value="1"/>
</dbReference>
<dbReference type="FunFam" id="1.10.8.60:FF:000013">
    <property type="entry name" value="DNA polymerase III subunit gamma/tau"/>
    <property type="match status" value="1"/>
</dbReference>
<dbReference type="RefSeq" id="WP_034697814.1">
    <property type="nucleotide sequence ID" value="NZ_BKGH01000034.1"/>
</dbReference>
<evidence type="ECO:0000313" key="13">
    <source>
        <dbReference type="EMBL" id="QQT85742.1"/>
    </source>
</evidence>
<dbReference type="InterPro" id="IPR012763">
    <property type="entry name" value="DNA_pol_III_sug/sutau_N"/>
</dbReference>
<comment type="subunit">
    <text evidence="11">DNA polymerase III contains a core (composed of alpha, epsilon and theta chains) that associates with a tau subunit. This core dimerizes to form the POLIII' complex. PolIII' associates with the gamma complex (composed of gamma, delta, delta', psi and chi chains) and with the beta chain to form the complete DNA polymerase III complex.</text>
</comment>
<dbReference type="NCBIfam" id="NF004046">
    <property type="entry name" value="PRK05563.1"/>
    <property type="match status" value="1"/>
</dbReference>
<dbReference type="InterPro" id="IPR050238">
    <property type="entry name" value="DNA_Rep/Repair_Clamp_Loader"/>
</dbReference>
<dbReference type="GO" id="GO:0009360">
    <property type="term" value="C:DNA polymerase III complex"/>
    <property type="evidence" value="ECO:0007669"/>
    <property type="project" value="InterPro"/>
</dbReference>
<keyword evidence="4 11" id="KW-0235">DNA replication</keyword>
<organism evidence="13 14">
    <name type="scientific">Acinetobacter ursingii</name>
    <dbReference type="NCBI Taxonomy" id="108980"/>
    <lineage>
        <taxon>Bacteria</taxon>
        <taxon>Pseudomonadati</taxon>
        <taxon>Pseudomonadota</taxon>
        <taxon>Gammaproteobacteria</taxon>
        <taxon>Moraxellales</taxon>
        <taxon>Moraxellaceae</taxon>
        <taxon>Acinetobacter</taxon>
    </lineage>
</organism>
<dbReference type="GO" id="GO:0003887">
    <property type="term" value="F:DNA-directed DNA polymerase activity"/>
    <property type="evidence" value="ECO:0007669"/>
    <property type="project" value="UniProtKB-KW"/>
</dbReference>
<dbReference type="AlphaFoldDB" id="A0A7T9UH79"/>
<gene>
    <name evidence="11 13" type="primary">dnaX</name>
    <name evidence="13" type="ORF">I6I53_12685</name>
</gene>
<evidence type="ECO:0000256" key="11">
    <source>
        <dbReference type="RuleBase" id="RU364063"/>
    </source>
</evidence>
<dbReference type="SMART" id="SM00382">
    <property type="entry name" value="AAA"/>
    <property type="match status" value="1"/>
</dbReference>
<keyword evidence="6 11" id="KW-0547">Nucleotide-binding</keyword>
<dbReference type="InterPro" id="IPR003593">
    <property type="entry name" value="AAA+_ATPase"/>
</dbReference>
<evidence type="ECO:0000256" key="7">
    <source>
        <dbReference type="ARBA" id="ARBA00022833"/>
    </source>
</evidence>
<evidence type="ECO:0000256" key="8">
    <source>
        <dbReference type="ARBA" id="ARBA00022840"/>
    </source>
</evidence>
<reference evidence="13 14" key="1">
    <citation type="submission" date="2021-01" db="EMBL/GenBank/DDBJ databases">
        <title>FDA dAtabase for Regulatory Grade micrObial Sequences (FDA-ARGOS): Supporting development and validation of Infectious Disease Dx tests.</title>
        <authorList>
            <person name="Sproer C."/>
            <person name="Gronow S."/>
            <person name="Severitt S."/>
            <person name="Schroder I."/>
            <person name="Tallon L."/>
            <person name="Sadzewicz L."/>
            <person name="Zhao X."/>
            <person name="Boylan J."/>
            <person name="Ott S."/>
            <person name="Bowen H."/>
            <person name="Vavikolanu K."/>
            <person name="Mehta A."/>
            <person name="Aluvathingal J."/>
            <person name="Nadendla S."/>
            <person name="Lowell S."/>
            <person name="Myers T."/>
            <person name="Yan Y."/>
            <person name="Sichtig H."/>
        </authorList>
    </citation>
    <scope>NUCLEOTIDE SEQUENCE [LARGE SCALE GENOMIC DNA]</scope>
    <source>
        <strain evidence="13 14">FDAARGOS_1096</strain>
    </source>
</reference>
<evidence type="ECO:0000256" key="5">
    <source>
        <dbReference type="ARBA" id="ARBA00022723"/>
    </source>
</evidence>
<dbReference type="Pfam" id="PF12169">
    <property type="entry name" value="DNA_pol3_gamma3"/>
    <property type="match status" value="1"/>
</dbReference>
<dbReference type="GO" id="GO:0046872">
    <property type="term" value="F:metal ion binding"/>
    <property type="evidence" value="ECO:0007669"/>
    <property type="project" value="UniProtKB-KW"/>
</dbReference>
<dbReference type="Proteomes" id="UP000595320">
    <property type="component" value="Chromosome"/>
</dbReference>
<keyword evidence="9 11" id="KW-0239">DNA-directed DNA polymerase</keyword>
<dbReference type="InterPro" id="IPR022754">
    <property type="entry name" value="DNA_pol_III_gamma-3"/>
</dbReference>
<comment type="catalytic activity">
    <reaction evidence="10 11">
        <text>DNA(n) + a 2'-deoxyribonucleoside 5'-triphosphate = DNA(n+1) + diphosphate</text>
        <dbReference type="Rhea" id="RHEA:22508"/>
        <dbReference type="Rhea" id="RHEA-COMP:17339"/>
        <dbReference type="Rhea" id="RHEA-COMP:17340"/>
        <dbReference type="ChEBI" id="CHEBI:33019"/>
        <dbReference type="ChEBI" id="CHEBI:61560"/>
        <dbReference type="ChEBI" id="CHEBI:173112"/>
        <dbReference type="EC" id="2.7.7.7"/>
    </reaction>
</comment>
<evidence type="ECO:0000256" key="9">
    <source>
        <dbReference type="ARBA" id="ARBA00022932"/>
    </source>
</evidence>
<dbReference type="FunFam" id="3.40.50.300:FF:000014">
    <property type="entry name" value="DNA polymerase III subunit gamma/tau"/>
    <property type="match status" value="1"/>
</dbReference>
<sequence>MYQVLARKYRPLNFIELVGQNHVSRALTSALERGRLHHAYLFTGTRGVGKTTIARILAKCLNCETGVTSTPCEVCATCRAVNEGRFIDLIEIDAASRTKVEDTRELLDNVPYAPTQGRFKVYLIDEVHMLSTHSFNALLKTLEEPPEHVKFLFATTDPQKLPITVISRCLQFTLRPLAVDEITEHLTTILDKEQISADKDAIWQIAESAQGSLRDALSLTDQAIAYGQGEVHHQDVKEMLGLIDRTIIYDLIIAIHQNQQARVSQLLLQFRQQALDVSLVLDQLISTLHELALLQYLPELSLKYSEEINQKILALSKMVSAQDLQLYYQIACKGRAELQLAVTQEQGFEMCVLRLLAFRPLAIDEVVLEQSPGMSSETVQPSFEANTSTFAHDFSTDNLSAHDLPKDDLTAVSHIQPISSKSDQVEASSVLINTENFEEESQTFEEPEQLIAMDHEALESSPAPTTDTQENMVVFDANSDELIGFDTEKPVPAMSVDEMQVFPVEELLTKSDIVDPSQDSFLVEPIEPLGEAKQDMLLVQDGIVPTENVSSDRPVSSLSDNIEDSSKPLENLYESAQNPSISATDAAVNFESTAQTIQFEEHQPVASRHEDLMPQEILKLSAEVLDGEWTLEKWEYWFRNSQLSPAVQELAQHGLMSGQIDGLCTFTIPQQYEGMLSQLQHALETEIRSLWPNTQFTVQYAEVSGITPFVKQAERKQKAFQRAEHLLKKDSVVKSLLETFQGELQNIQLKP</sequence>
<dbReference type="EMBL" id="CP068176">
    <property type="protein sequence ID" value="QQT85742.1"/>
    <property type="molecule type" value="Genomic_DNA"/>
</dbReference>
<evidence type="ECO:0000256" key="4">
    <source>
        <dbReference type="ARBA" id="ARBA00022705"/>
    </source>
</evidence>
<dbReference type="PANTHER" id="PTHR11669">
    <property type="entry name" value="REPLICATION FACTOR C / DNA POLYMERASE III GAMMA-TAU SUBUNIT"/>
    <property type="match status" value="1"/>
</dbReference>
<proteinExistence type="inferred from homology"/>
<keyword evidence="2 11" id="KW-0808">Transferase</keyword>
<dbReference type="CDD" id="cd00009">
    <property type="entry name" value="AAA"/>
    <property type="match status" value="1"/>
</dbReference>
<dbReference type="PANTHER" id="PTHR11669:SF0">
    <property type="entry name" value="PROTEIN STICHEL-LIKE 2"/>
    <property type="match status" value="1"/>
</dbReference>
<comment type="similarity">
    <text evidence="1 11">Belongs to the DnaX/STICHEL family.</text>
</comment>
<evidence type="ECO:0000313" key="14">
    <source>
        <dbReference type="Proteomes" id="UP000595320"/>
    </source>
</evidence>
<dbReference type="InterPro" id="IPR027417">
    <property type="entry name" value="P-loop_NTPase"/>
</dbReference>
<dbReference type="Gene3D" id="3.40.50.300">
    <property type="entry name" value="P-loop containing nucleotide triphosphate hydrolases"/>
    <property type="match status" value="1"/>
</dbReference>
<keyword evidence="7" id="KW-0862">Zinc</keyword>
<evidence type="ECO:0000256" key="1">
    <source>
        <dbReference type="ARBA" id="ARBA00006360"/>
    </source>
</evidence>
<keyword evidence="8 11" id="KW-0067">ATP-binding</keyword>
<dbReference type="SUPFAM" id="SSF52540">
    <property type="entry name" value="P-loop containing nucleoside triphosphate hydrolases"/>
    <property type="match status" value="1"/>
</dbReference>
<dbReference type="NCBIfam" id="TIGR02397">
    <property type="entry name" value="dnaX_nterm"/>
    <property type="match status" value="1"/>
</dbReference>
<dbReference type="EC" id="2.7.7.7" evidence="11"/>
<dbReference type="SUPFAM" id="SSF48019">
    <property type="entry name" value="post-AAA+ oligomerization domain-like"/>
    <property type="match status" value="1"/>
</dbReference>
<keyword evidence="5" id="KW-0479">Metal-binding</keyword>
<dbReference type="Pfam" id="PF22608">
    <property type="entry name" value="DNAX_ATPase_lid"/>
    <property type="match status" value="1"/>
</dbReference>
<comment type="function">
    <text evidence="11">DNA polymerase III is a complex, multichain enzyme responsible for most of the replicative synthesis in bacteria. This DNA polymerase also exhibits 3' to 5' exonuclease activity.</text>
</comment>
<feature type="domain" description="AAA+ ATPase" evidence="12">
    <location>
        <begin position="36"/>
        <end position="177"/>
    </location>
</feature>